<feature type="transmembrane region" description="Helical" evidence="1">
    <location>
        <begin position="20"/>
        <end position="49"/>
    </location>
</feature>
<reference evidence="2" key="1">
    <citation type="submission" date="2020-12" db="EMBL/GenBank/DDBJ databases">
        <title>Marinomonas arctica sp. nov., a psychrotolerant bacterium isolated from the Arctic.</title>
        <authorList>
            <person name="Zhang Y."/>
        </authorList>
    </citation>
    <scope>NUCLEOTIDE SEQUENCE</scope>
    <source>
        <strain evidence="2">C1424</strain>
    </source>
</reference>
<proteinExistence type="predicted"/>
<keyword evidence="3" id="KW-1185">Reference proteome</keyword>
<keyword evidence="1" id="KW-0812">Transmembrane</keyword>
<keyword evidence="1" id="KW-0472">Membrane</keyword>
<sequence>MKSPILTFLKKKNAVVSIEVALSFPVLLFIIMMFFELARIALIVTVVDFSLEKSMQEFRSDMQYYAKGNGQMTRLLTERVIANSFDMLSSEKLDVDLQSFDNLDAFSGEKNDSERYYKHPILSFNVLLKEDFITPLPSIFGLGESFQHEYKYILGDLIGVSES</sequence>
<organism evidence="2 3">
    <name type="scientific">Marinomonas transparens</name>
    <dbReference type="NCBI Taxonomy" id="2795388"/>
    <lineage>
        <taxon>Bacteria</taxon>
        <taxon>Pseudomonadati</taxon>
        <taxon>Pseudomonadota</taxon>
        <taxon>Gammaproteobacteria</taxon>
        <taxon>Oceanospirillales</taxon>
        <taxon>Oceanospirillaceae</taxon>
        <taxon>Marinomonas</taxon>
    </lineage>
</organism>
<protein>
    <submittedName>
        <fullName evidence="2">Pilus assembly protein</fullName>
    </submittedName>
</protein>
<comment type="caution">
    <text evidence="2">The sequence shown here is derived from an EMBL/GenBank/DDBJ whole genome shotgun (WGS) entry which is preliminary data.</text>
</comment>
<gene>
    <name evidence="2" type="ORF">I8J31_00445</name>
</gene>
<dbReference type="AlphaFoldDB" id="A0A934N0Z0"/>
<accession>A0A934N0Z0</accession>
<keyword evidence="1" id="KW-1133">Transmembrane helix</keyword>
<evidence type="ECO:0000313" key="3">
    <source>
        <dbReference type="Proteomes" id="UP000628710"/>
    </source>
</evidence>
<evidence type="ECO:0000313" key="2">
    <source>
        <dbReference type="EMBL" id="MBJ7536138.1"/>
    </source>
</evidence>
<evidence type="ECO:0000256" key="1">
    <source>
        <dbReference type="SAM" id="Phobius"/>
    </source>
</evidence>
<dbReference type="RefSeq" id="WP_199466220.1">
    <property type="nucleotide sequence ID" value="NZ_JAEMNX010000001.1"/>
</dbReference>
<dbReference type="Proteomes" id="UP000628710">
    <property type="component" value="Unassembled WGS sequence"/>
</dbReference>
<dbReference type="EMBL" id="JAEMNX010000001">
    <property type="protein sequence ID" value="MBJ7536138.1"/>
    <property type="molecule type" value="Genomic_DNA"/>
</dbReference>
<name>A0A934N0Z0_9GAMM</name>